<dbReference type="InterPro" id="IPR055198">
    <property type="entry name" value="NSD_PHD"/>
</dbReference>
<dbReference type="SMART" id="SM00249">
    <property type="entry name" value="PHD"/>
    <property type="match status" value="3"/>
</dbReference>
<keyword evidence="9" id="KW-1185">Reference proteome</keyword>
<evidence type="ECO:0000256" key="3">
    <source>
        <dbReference type="ARBA" id="ARBA00022771"/>
    </source>
</evidence>
<keyword evidence="5" id="KW-0539">Nucleus</keyword>
<organism evidence="8 9">
    <name type="scientific">Genlisea aurea</name>
    <dbReference type="NCBI Taxonomy" id="192259"/>
    <lineage>
        <taxon>Eukaryota</taxon>
        <taxon>Viridiplantae</taxon>
        <taxon>Streptophyta</taxon>
        <taxon>Embryophyta</taxon>
        <taxon>Tracheophyta</taxon>
        <taxon>Spermatophyta</taxon>
        <taxon>Magnoliopsida</taxon>
        <taxon>eudicotyledons</taxon>
        <taxon>Gunneridae</taxon>
        <taxon>Pentapetalae</taxon>
        <taxon>asterids</taxon>
        <taxon>lamiids</taxon>
        <taxon>Lamiales</taxon>
        <taxon>Lentibulariaceae</taxon>
        <taxon>Genlisea</taxon>
    </lineage>
</organism>
<reference evidence="8 9" key="1">
    <citation type="journal article" date="2013" name="BMC Genomics">
        <title>The miniature genome of a carnivorous plant Genlisea aurea contains a low number of genes and short non-coding sequences.</title>
        <authorList>
            <person name="Leushkin E.V."/>
            <person name="Sutormin R.A."/>
            <person name="Nabieva E.R."/>
            <person name="Penin A.A."/>
            <person name="Kondrashov A.S."/>
            <person name="Logacheva M.D."/>
        </authorList>
    </citation>
    <scope>NUCLEOTIDE SEQUENCE [LARGE SCALE GENOMIC DNA]</scope>
</reference>
<keyword evidence="2" id="KW-0479">Metal-binding</keyword>
<dbReference type="InterPro" id="IPR011011">
    <property type="entry name" value="Znf_FYVE_PHD"/>
</dbReference>
<evidence type="ECO:0000259" key="7">
    <source>
        <dbReference type="SMART" id="SM00249"/>
    </source>
</evidence>
<dbReference type="CDD" id="cd15565">
    <property type="entry name" value="PHD2_NSD"/>
    <property type="match status" value="1"/>
</dbReference>
<gene>
    <name evidence="8" type="ORF">M569_09292</name>
</gene>
<dbReference type="Pfam" id="PF12047">
    <property type="entry name" value="DNMT1-RFD"/>
    <property type="match status" value="1"/>
</dbReference>
<dbReference type="PANTHER" id="PTHR46235:SF3">
    <property type="entry name" value="PHD FINGER-CONTAINING PROTEIN DDB_G0268158"/>
    <property type="match status" value="1"/>
</dbReference>
<feature type="region of interest" description="Disordered" evidence="6">
    <location>
        <begin position="435"/>
        <end position="459"/>
    </location>
</feature>
<dbReference type="InterPro" id="IPR058939">
    <property type="entry name" value="Mtase_EDM2"/>
</dbReference>
<dbReference type="PANTHER" id="PTHR46235">
    <property type="entry name" value="PHD FINGER-CONTAINING PROTEIN DDB_G0268158"/>
    <property type="match status" value="1"/>
</dbReference>
<dbReference type="AlphaFoldDB" id="S8CEZ9"/>
<dbReference type="Gene3D" id="3.30.40.10">
    <property type="entry name" value="Zinc/RING finger domain, C3HC4 (zinc finger)"/>
    <property type="match status" value="2"/>
</dbReference>
<keyword evidence="3" id="KW-0863">Zinc-finger</keyword>
<dbReference type="GO" id="GO:0008270">
    <property type="term" value="F:zinc ion binding"/>
    <property type="evidence" value="ECO:0007669"/>
    <property type="project" value="UniProtKB-KW"/>
</dbReference>
<dbReference type="Pfam" id="PF26055">
    <property type="entry name" value="Mtase_EDM2"/>
    <property type="match status" value="1"/>
</dbReference>
<evidence type="ECO:0000256" key="5">
    <source>
        <dbReference type="ARBA" id="ARBA00023242"/>
    </source>
</evidence>
<evidence type="ECO:0000256" key="6">
    <source>
        <dbReference type="SAM" id="MobiDB-lite"/>
    </source>
</evidence>
<keyword evidence="4" id="KW-0862">Zinc</keyword>
<feature type="domain" description="Zinc finger PHD-type" evidence="7">
    <location>
        <begin position="222"/>
        <end position="279"/>
    </location>
</feature>
<evidence type="ECO:0000256" key="1">
    <source>
        <dbReference type="ARBA" id="ARBA00004123"/>
    </source>
</evidence>
<dbReference type="Pfam" id="PF22908">
    <property type="entry name" value="PHD_NSD"/>
    <property type="match status" value="1"/>
</dbReference>
<evidence type="ECO:0000313" key="8">
    <source>
        <dbReference type="EMBL" id="EPS65484.1"/>
    </source>
</evidence>
<name>S8CEZ9_9LAMI</name>
<comment type="subcellular location">
    <subcellularLocation>
        <location evidence="1">Nucleus</location>
    </subcellularLocation>
</comment>
<dbReference type="Proteomes" id="UP000015453">
    <property type="component" value="Unassembled WGS sequence"/>
</dbReference>
<dbReference type="InterPro" id="IPR013083">
    <property type="entry name" value="Znf_RING/FYVE/PHD"/>
</dbReference>
<sequence length="868" mass="98723">MGSSEEEGEIVSDSVTDYEFLNAKRELVPFAKLNVQWDKGKVDCGESSQIFLSGKIDNGLRNIYCEVVAWNFDLSSKNQRPQISVFSINGNWLKLQKPRSRYRELVRTIQISVNFLHLCKWSPQGSERAFWDRLSKLFSMSEKLPSEDDLQGHLALITEAVKRDATLSNCKVLTTILEGKPGKRKLVNEVVFIQPLNMDERHNSDCDENQSETDEDDFYDPMCAICDNGGQVLMCDGKCLRSFHPTEADGRESYCDTLGFTMEELNDLNSSKWYCKNCEYKRHQCFACGELGSSNESSGAEVFCCVNGACGYFYHPLCVAKLLHPGNDTVAKEHAQRIASGEQFACPAHRCHVCKELEVKKVHDLQFAVCRRCPRSYHRKCLPRKICFGDPTGQVLRRAWDDLLPNRILIYCLEHDIDPAFETPARNHIKFPGLQQRKCQPTSSNQSNQNLQPTSSNKKDMLKKRVLVTECSTKKNLSTQPVKAEKLGMKFHAQVSTRKLKVGRNENCLEAKGYSGTYGRDMALGDKLFATFFGQDPEEKMSSQIKSLKSESRTTNKVNREANSVKDCDALNIDGKRRILTLIKVTSSSITLEGVRQQHRAPSTHSQCSSDKFVTLGKVEKTIEALTAALKILEGGGSIQDAKSFCGDDLLLQIHKWKEKLKVHLAPFLHGMRYTSFGRHFTKRDKLKQIVDILHWYIQDGDMLVDFCCGSNDFSCLMKEKLDAMKKKTSFKNYDILQPKNDFNFERRDWMSVKKDELPDGSQLIMGLNPPFGVNAGLANKFINKALEFKPKLMVLIVPRVTQRLDEKPFPYDLILEDYQMFAGKSFYLPGSVDVNDKQIEDWNVNPPGFYIWSHPDFTSKHVAIAEQ</sequence>
<dbReference type="InterPro" id="IPR001965">
    <property type="entry name" value="Znf_PHD"/>
</dbReference>
<dbReference type="GO" id="GO:0005634">
    <property type="term" value="C:nucleus"/>
    <property type="evidence" value="ECO:0007669"/>
    <property type="project" value="UniProtKB-SubCell"/>
</dbReference>
<evidence type="ECO:0000256" key="4">
    <source>
        <dbReference type="ARBA" id="ARBA00022833"/>
    </source>
</evidence>
<proteinExistence type="predicted"/>
<dbReference type="OrthoDB" id="21264at2759"/>
<evidence type="ECO:0000313" key="9">
    <source>
        <dbReference type="Proteomes" id="UP000015453"/>
    </source>
</evidence>
<feature type="non-terminal residue" evidence="8">
    <location>
        <position position="868"/>
    </location>
</feature>
<accession>S8CEZ9</accession>
<feature type="compositionally biased region" description="Polar residues" evidence="6">
    <location>
        <begin position="437"/>
        <end position="456"/>
    </location>
</feature>
<dbReference type="EMBL" id="AUSU01004196">
    <property type="protein sequence ID" value="EPS65484.1"/>
    <property type="molecule type" value="Genomic_DNA"/>
</dbReference>
<feature type="domain" description="Zinc finger PHD-type" evidence="7">
    <location>
        <begin position="284"/>
        <end position="350"/>
    </location>
</feature>
<evidence type="ECO:0000256" key="2">
    <source>
        <dbReference type="ARBA" id="ARBA00022723"/>
    </source>
</evidence>
<comment type="caution">
    <text evidence="8">The sequence shown here is derived from an EMBL/GenBank/DDBJ whole genome shotgun (WGS) entry which is preliminary data.</text>
</comment>
<protein>
    <recommendedName>
        <fullName evidence="7">Zinc finger PHD-type domain-containing protein</fullName>
    </recommendedName>
</protein>
<feature type="domain" description="Zinc finger PHD-type" evidence="7">
    <location>
        <begin position="351"/>
        <end position="416"/>
    </location>
</feature>
<dbReference type="SUPFAM" id="SSF57903">
    <property type="entry name" value="FYVE/PHD zinc finger"/>
    <property type="match status" value="1"/>
</dbReference>
<dbReference type="InterPro" id="IPR022702">
    <property type="entry name" value="Cytosine_MeTrfase1_RFD"/>
</dbReference>